<sequence length="22" mass="2560">MNNCSGSTFRFPVSYTVSLHRR</sequence>
<protein>
    <submittedName>
        <fullName evidence="1">Uncharacterized protein</fullName>
    </submittedName>
</protein>
<accession>A0A0E9QQ58</accession>
<dbReference type="AlphaFoldDB" id="A0A0E9QQ58"/>
<organism evidence="1">
    <name type="scientific">Anguilla anguilla</name>
    <name type="common">European freshwater eel</name>
    <name type="synonym">Muraena anguilla</name>
    <dbReference type="NCBI Taxonomy" id="7936"/>
    <lineage>
        <taxon>Eukaryota</taxon>
        <taxon>Metazoa</taxon>
        <taxon>Chordata</taxon>
        <taxon>Craniata</taxon>
        <taxon>Vertebrata</taxon>
        <taxon>Euteleostomi</taxon>
        <taxon>Actinopterygii</taxon>
        <taxon>Neopterygii</taxon>
        <taxon>Teleostei</taxon>
        <taxon>Anguilliformes</taxon>
        <taxon>Anguillidae</taxon>
        <taxon>Anguilla</taxon>
    </lineage>
</organism>
<name>A0A0E9QQ58_ANGAN</name>
<reference evidence="1" key="2">
    <citation type="journal article" date="2015" name="Fish Shellfish Immunol.">
        <title>Early steps in the European eel (Anguilla anguilla)-Vibrio vulnificus interaction in the gills: Role of the RtxA13 toxin.</title>
        <authorList>
            <person name="Callol A."/>
            <person name="Pajuelo D."/>
            <person name="Ebbesson L."/>
            <person name="Teles M."/>
            <person name="MacKenzie S."/>
            <person name="Amaro C."/>
        </authorList>
    </citation>
    <scope>NUCLEOTIDE SEQUENCE</scope>
</reference>
<dbReference type="EMBL" id="GBXM01089491">
    <property type="protein sequence ID" value="JAH19086.1"/>
    <property type="molecule type" value="Transcribed_RNA"/>
</dbReference>
<reference evidence="1" key="1">
    <citation type="submission" date="2014-11" db="EMBL/GenBank/DDBJ databases">
        <authorList>
            <person name="Amaro Gonzalez C."/>
        </authorList>
    </citation>
    <scope>NUCLEOTIDE SEQUENCE</scope>
</reference>
<evidence type="ECO:0000313" key="1">
    <source>
        <dbReference type="EMBL" id="JAH19086.1"/>
    </source>
</evidence>
<proteinExistence type="predicted"/>